<proteinExistence type="inferred from homology"/>
<keyword evidence="7" id="KW-0479">Metal-binding</keyword>
<feature type="region of interest" description="Disordered" evidence="26">
    <location>
        <begin position="31"/>
        <end position="55"/>
    </location>
</feature>
<feature type="compositionally biased region" description="Basic and acidic residues" evidence="26">
    <location>
        <begin position="678"/>
        <end position="688"/>
    </location>
</feature>
<dbReference type="SUPFAM" id="SSF63887">
    <property type="entry name" value="P-domain of calnexin/calreticulin"/>
    <property type="match status" value="1"/>
</dbReference>
<dbReference type="GO" id="GO:0036503">
    <property type="term" value="P:ERAD pathway"/>
    <property type="evidence" value="ECO:0007669"/>
    <property type="project" value="TreeGrafter"/>
</dbReference>
<dbReference type="Proteomes" id="UP001153269">
    <property type="component" value="Unassembled WGS sequence"/>
</dbReference>
<evidence type="ECO:0000256" key="18">
    <source>
        <dbReference type="ARBA" id="ARBA00023139"/>
    </source>
</evidence>
<evidence type="ECO:0000256" key="16">
    <source>
        <dbReference type="ARBA" id="ARBA00023128"/>
    </source>
</evidence>
<evidence type="ECO:0000256" key="14">
    <source>
        <dbReference type="ARBA" id="ARBA00022989"/>
    </source>
</evidence>
<keyword evidence="11 25" id="KW-0256">Endoplasmic reticulum</keyword>
<feature type="compositionally biased region" description="Acidic residues" evidence="26">
    <location>
        <begin position="631"/>
        <end position="647"/>
    </location>
</feature>
<protein>
    <recommendedName>
        <fullName evidence="23">Calnexin</fullName>
    </recommendedName>
</protein>
<evidence type="ECO:0000256" key="25">
    <source>
        <dbReference type="RuleBase" id="RU362126"/>
    </source>
</evidence>
<name>A0A9N7Y6R9_PLEPL</name>
<accession>A0A9N7Y6R9</accession>
<evidence type="ECO:0000256" key="1">
    <source>
        <dbReference type="ARBA" id="ARBA00004115"/>
    </source>
</evidence>
<reference evidence="27" key="1">
    <citation type="submission" date="2020-03" db="EMBL/GenBank/DDBJ databases">
        <authorList>
            <person name="Weist P."/>
        </authorList>
    </citation>
    <scope>NUCLEOTIDE SEQUENCE</scope>
</reference>
<feature type="region of interest" description="Disordered" evidence="26">
    <location>
        <begin position="138"/>
        <end position="160"/>
    </location>
</feature>
<keyword evidence="15" id="KW-0007">Acetylation</keyword>
<evidence type="ECO:0000256" key="11">
    <source>
        <dbReference type="ARBA" id="ARBA00022824"/>
    </source>
</evidence>
<dbReference type="PRINTS" id="PR00626">
    <property type="entry name" value="CALRETICULIN"/>
</dbReference>
<sequence>MYVNGFYSTLVLIDVLETQIQLLVPAALHSSTRGSDGKQAEQNYEPISAHYPPRRIDQSSLSTRLSWTGAGSVRLVRRRSDQEPETMDHRFGLLVLLAAGLLCLSLAPVSQAEHQVEDGLDDDVDVEDELDLGLAGADEEELEGDVQDEAPPAPTTPPIPKVTYKAPEPMGEHFFAESFDRGTLDGWVVSIAKKEDTDEEIAKYDGKWAVEEMKDSKLPGDQGLVLKSRAKHHAISAQLLRPFTFDTQPLIVQYEVNFQAGIDCGGAYIKLLTQTPDLDLDQFVDKTPYTIMFGPDKCGEDYKLHFIFRHKNPKTGEYEEKHAKKPDSDLRTYYTDKKTHLYTLVLNPDNTFEVLVDQTVVNSGSLLTDVTPPVNPLAEIEDPEDHKPEDWDERPKIQDPDAVKPEDWDEDAPAQVPDEDAVKPDGWLDDEPEYIGDPEAVKPEDWDVDMDGEWEAPQIPNAACESAPGCGAWSRPVIDNPAYKGKWKPPMIDNPNYQGVWKPRKIANPDFFEDLHPFRMSPFNAVGLELWSMTSDIFFDNFFISNDRSTAERWATDGWGLKKAAEGAADPGLATQMMNAAEERPWLWVVYVLTVALPIVLIVIFCCTGKKKSAATPAEYKKTDEPQPDVKEEEEEEQEEKAEEAEESSPAAEGKSDKEDSPGEEEDAKNDEDEDPSVDEKLEDDVLRRSPRTKKVMKPERIPRKQ</sequence>
<evidence type="ECO:0000313" key="27">
    <source>
        <dbReference type="EMBL" id="CAB1413404.1"/>
    </source>
</evidence>
<feature type="compositionally biased region" description="Acidic residues" evidence="26">
    <location>
        <begin position="662"/>
        <end position="677"/>
    </location>
</feature>
<evidence type="ECO:0000256" key="20">
    <source>
        <dbReference type="ARBA" id="ARBA00023186"/>
    </source>
</evidence>
<dbReference type="Pfam" id="PF00262">
    <property type="entry name" value="Calreticulin"/>
    <property type="match status" value="1"/>
</dbReference>
<comment type="subcellular location">
    <subcellularLocation>
        <location evidence="1">Endoplasmic reticulum membrane</location>
        <topology evidence="1">Single-pass type I membrane protein</topology>
    </subcellularLocation>
    <subcellularLocation>
        <location evidence="2">Melanosome membrane</location>
        <topology evidence="2">Single-pass type I membrane protein</topology>
    </subcellularLocation>
    <subcellularLocation>
        <location evidence="3">Mitochondrion membrane</location>
        <topology evidence="3">Single-pass type I membrane protein</topology>
    </subcellularLocation>
</comment>
<dbReference type="InterPro" id="IPR001580">
    <property type="entry name" value="Calret/calnex"/>
</dbReference>
<keyword evidence="19 24" id="KW-1015">Disulfide bond</keyword>
<keyword evidence="6 25" id="KW-0812">Transmembrane</keyword>
<evidence type="ECO:0000256" key="21">
    <source>
        <dbReference type="ARBA" id="ARBA00023288"/>
    </source>
</evidence>
<evidence type="ECO:0000256" key="7">
    <source>
        <dbReference type="ARBA" id="ARBA00022723"/>
    </source>
</evidence>
<keyword evidence="16" id="KW-0496">Mitochondrion</keyword>
<keyword evidence="5" id="KW-0597">Phosphoprotein</keyword>
<dbReference type="GO" id="GO:0006457">
    <property type="term" value="P:protein folding"/>
    <property type="evidence" value="ECO:0007669"/>
    <property type="project" value="InterPro"/>
</dbReference>
<dbReference type="PANTHER" id="PTHR11073">
    <property type="entry name" value="CALRETICULIN AND CALNEXIN"/>
    <property type="match status" value="1"/>
</dbReference>
<comment type="function">
    <text evidence="22">Calcium-binding protein that interacts with newly synthesized monoglucosylated glycoproteins in the endoplasmic reticulum. It may act in assisting protein assembly and/or in the retention within the ER of unassembled protein subunits. It seems to play a major role in the quality control apparatus of the ER by the retention of incorrectly folded proteins. Associated with partial T-cell antigen receptor complexes that escape the ER of immature thymocytes, it may function as a signaling complex regulating thymocyte maturation. Additionally it may play a role in receptor-mediated endocytosis at the synapse.</text>
</comment>
<dbReference type="GO" id="GO:0030246">
    <property type="term" value="F:carbohydrate binding"/>
    <property type="evidence" value="ECO:0007669"/>
    <property type="project" value="UniProtKB-KW"/>
</dbReference>
<feature type="compositionally biased region" description="Basic and acidic residues" evidence="26">
    <location>
        <begin position="384"/>
        <end position="406"/>
    </location>
</feature>
<feature type="compositionally biased region" description="Pro residues" evidence="26">
    <location>
        <begin position="151"/>
        <end position="160"/>
    </location>
</feature>
<dbReference type="FunFam" id="2.60.120.200:FF:000430">
    <property type="entry name" value="Si:ch211-274f20.2"/>
    <property type="match status" value="1"/>
</dbReference>
<dbReference type="PROSITE" id="PS00804">
    <property type="entry name" value="CALRETICULIN_2"/>
    <property type="match status" value="1"/>
</dbReference>
<dbReference type="FunFam" id="2.10.250.10:FF:000001">
    <property type="entry name" value="Calnexin homolog"/>
    <property type="match status" value="1"/>
</dbReference>
<comment type="caution">
    <text evidence="27">The sequence shown here is derived from an EMBL/GenBank/DDBJ whole genome shotgun (WGS) entry which is preliminary data.</text>
</comment>
<evidence type="ECO:0000256" key="13">
    <source>
        <dbReference type="ARBA" id="ARBA00022843"/>
    </source>
</evidence>
<feature type="disulfide bond" evidence="24">
    <location>
        <begin position="264"/>
        <end position="298"/>
    </location>
</feature>
<feature type="compositionally biased region" description="Basic and acidic residues" evidence="26">
    <location>
        <begin position="697"/>
        <end position="706"/>
    </location>
</feature>
<evidence type="ECO:0000256" key="8">
    <source>
        <dbReference type="ARBA" id="ARBA00022729"/>
    </source>
</evidence>
<keyword evidence="17 25" id="KW-0472">Membrane</keyword>
<evidence type="ECO:0000313" key="28">
    <source>
        <dbReference type="Proteomes" id="UP001153269"/>
    </source>
</evidence>
<feature type="compositionally biased region" description="Basic and acidic residues" evidence="26">
    <location>
        <begin position="619"/>
        <end position="630"/>
    </location>
</feature>
<keyword evidence="20 25" id="KW-0143">Chaperone</keyword>
<evidence type="ECO:0000256" key="9">
    <source>
        <dbReference type="ARBA" id="ARBA00022734"/>
    </source>
</evidence>
<feature type="compositionally biased region" description="Acidic residues" evidence="26">
    <location>
        <begin position="138"/>
        <end position="148"/>
    </location>
</feature>
<dbReference type="SUPFAM" id="SSF49899">
    <property type="entry name" value="Concanavalin A-like lectins/glucanases"/>
    <property type="match status" value="2"/>
</dbReference>
<dbReference type="Gene3D" id="2.10.250.10">
    <property type="entry name" value="Calreticulin/calnexin, P domain"/>
    <property type="match status" value="1"/>
</dbReference>
<feature type="region of interest" description="Disordered" evidence="26">
    <location>
        <begin position="371"/>
        <end position="441"/>
    </location>
</feature>
<evidence type="ECO:0000256" key="4">
    <source>
        <dbReference type="ARBA" id="ARBA00010983"/>
    </source>
</evidence>
<keyword evidence="12" id="KW-0106">Calcium</keyword>
<organism evidence="27 28">
    <name type="scientific">Pleuronectes platessa</name>
    <name type="common">European plaice</name>
    <dbReference type="NCBI Taxonomy" id="8262"/>
    <lineage>
        <taxon>Eukaryota</taxon>
        <taxon>Metazoa</taxon>
        <taxon>Chordata</taxon>
        <taxon>Craniata</taxon>
        <taxon>Vertebrata</taxon>
        <taxon>Euteleostomi</taxon>
        <taxon>Actinopterygii</taxon>
        <taxon>Neopterygii</taxon>
        <taxon>Teleostei</taxon>
        <taxon>Neoteleostei</taxon>
        <taxon>Acanthomorphata</taxon>
        <taxon>Carangaria</taxon>
        <taxon>Pleuronectiformes</taxon>
        <taxon>Pleuronectoidei</taxon>
        <taxon>Pleuronectidae</taxon>
        <taxon>Pleuronectes</taxon>
    </lineage>
</organism>
<dbReference type="PROSITE" id="PS00805">
    <property type="entry name" value="CALRETICULIN_REPEAT"/>
    <property type="match status" value="2"/>
</dbReference>
<keyword evidence="18" id="KW-0564">Palmitate</keyword>
<keyword evidence="13" id="KW-0832">Ubl conjugation</keyword>
<dbReference type="InterPro" id="IPR013320">
    <property type="entry name" value="ConA-like_dom_sf"/>
</dbReference>
<dbReference type="Gene3D" id="2.60.120.200">
    <property type="match status" value="1"/>
</dbReference>
<keyword evidence="8" id="KW-0732">Signal</keyword>
<keyword evidence="21" id="KW-0449">Lipoprotein</keyword>
<keyword evidence="14 25" id="KW-1133">Transmembrane helix</keyword>
<evidence type="ECO:0000256" key="3">
    <source>
        <dbReference type="ARBA" id="ARBA00004583"/>
    </source>
</evidence>
<dbReference type="GO" id="GO:0005509">
    <property type="term" value="F:calcium ion binding"/>
    <property type="evidence" value="ECO:0007669"/>
    <property type="project" value="InterPro"/>
</dbReference>
<evidence type="ECO:0000256" key="19">
    <source>
        <dbReference type="ARBA" id="ARBA00023157"/>
    </source>
</evidence>
<comment type="similarity">
    <text evidence="4 25">Belongs to the calreticulin family.</text>
</comment>
<keyword evidence="28" id="KW-1185">Reference proteome</keyword>
<evidence type="ECO:0000256" key="2">
    <source>
        <dbReference type="ARBA" id="ARBA00004573"/>
    </source>
</evidence>
<dbReference type="GO" id="GO:0031966">
    <property type="term" value="C:mitochondrial membrane"/>
    <property type="evidence" value="ECO:0007669"/>
    <property type="project" value="UniProtKB-SubCell"/>
</dbReference>
<evidence type="ECO:0000256" key="23">
    <source>
        <dbReference type="ARBA" id="ARBA00040224"/>
    </source>
</evidence>
<dbReference type="PANTHER" id="PTHR11073:SF11">
    <property type="entry name" value="CALNEXIN"/>
    <property type="match status" value="1"/>
</dbReference>
<dbReference type="GO" id="GO:0033162">
    <property type="term" value="C:melanosome membrane"/>
    <property type="evidence" value="ECO:0007669"/>
    <property type="project" value="UniProtKB-SubCell"/>
</dbReference>
<feature type="transmembrane region" description="Helical" evidence="25">
    <location>
        <begin position="586"/>
        <end position="607"/>
    </location>
</feature>
<feature type="compositionally biased region" description="Acidic residues" evidence="26">
    <location>
        <begin position="427"/>
        <end position="436"/>
    </location>
</feature>
<dbReference type="AlphaFoldDB" id="A0A9N7Y6R9"/>
<evidence type="ECO:0000256" key="12">
    <source>
        <dbReference type="ARBA" id="ARBA00022837"/>
    </source>
</evidence>
<dbReference type="EMBL" id="CADEAL010000052">
    <property type="protein sequence ID" value="CAB1413404.1"/>
    <property type="molecule type" value="Genomic_DNA"/>
</dbReference>
<keyword evidence="10" id="KW-0677">Repeat</keyword>
<evidence type="ECO:0000256" key="24">
    <source>
        <dbReference type="PIRSR" id="PIRSR601580-3"/>
    </source>
</evidence>
<dbReference type="GO" id="GO:0005789">
    <property type="term" value="C:endoplasmic reticulum membrane"/>
    <property type="evidence" value="ECO:0007669"/>
    <property type="project" value="UniProtKB-SubCell"/>
</dbReference>
<evidence type="ECO:0000256" key="6">
    <source>
        <dbReference type="ARBA" id="ARBA00022692"/>
    </source>
</evidence>
<dbReference type="InterPro" id="IPR009033">
    <property type="entry name" value="Calreticulin/calnexin_P_dom_sf"/>
</dbReference>
<gene>
    <name evidence="27" type="ORF">PLEPLA_LOCUS1104</name>
</gene>
<evidence type="ECO:0000256" key="15">
    <source>
        <dbReference type="ARBA" id="ARBA00022990"/>
    </source>
</evidence>
<evidence type="ECO:0000256" key="5">
    <source>
        <dbReference type="ARBA" id="ARBA00022553"/>
    </source>
</evidence>
<feature type="region of interest" description="Disordered" evidence="26">
    <location>
        <begin position="615"/>
        <end position="706"/>
    </location>
</feature>
<evidence type="ECO:0000256" key="26">
    <source>
        <dbReference type="SAM" id="MobiDB-lite"/>
    </source>
</evidence>
<dbReference type="GO" id="GO:0051082">
    <property type="term" value="F:unfolded protein binding"/>
    <property type="evidence" value="ECO:0007669"/>
    <property type="project" value="InterPro"/>
</dbReference>
<evidence type="ECO:0000256" key="17">
    <source>
        <dbReference type="ARBA" id="ARBA00023136"/>
    </source>
</evidence>
<evidence type="ECO:0000256" key="22">
    <source>
        <dbReference type="ARBA" id="ARBA00037453"/>
    </source>
</evidence>
<keyword evidence="9" id="KW-0430">Lectin</keyword>
<dbReference type="InterPro" id="IPR018124">
    <property type="entry name" value="Calret/calnex_CS"/>
</dbReference>
<evidence type="ECO:0000256" key="10">
    <source>
        <dbReference type="ARBA" id="ARBA00022737"/>
    </source>
</evidence>